<feature type="region of interest" description="Disordered" evidence="2">
    <location>
        <begin position="262"/>
        <end position="290"/>
    </location>
</feature>
<dbReference type="OMA" id="FERECYV"/>
<dbReference type="InterPro" id="IPR018200">
    <property type="entry name" value="USP_CS"/>
</dbReference>
<dbReference type="Pfam" id="PF00443">
    <property type="entry name" value="UCH"/>
    <property type="match status" value="1"/>
</dbReference>
<protein>
    <recommendedName>
        <fullName evidence="3">USP domain-containing protein</fullName>
    </recommendedName>
</protein>
<dbReference type="InterPro" id="IPR001394">
    <property type="entry name" value="Peptidase_C19_UCH"/>
</dbReference>
<feature type="domain" description="USP" evidence="3">
    <location>
        <begin position="32"/>
        <end position="366"/>
    </location>
</feature>
<dbReference type="KEGG" id="olu:OSTLU_17041"/>
<gene>
    <name evidence="4" type="ORF">OSTLU_17041</name>
</gene>
<dbReference type="PANTHER" id="PTHR24006">
    <property type="entry name" value="UBIQUITIN CARBOXYL-TERMINAL HYDROLASE"/>
    <property type="match status" value="1"/>
</dbReference>
<dbReference type="eggNOG" id="KOG1864">
    <property type="taxonomic scope" value="Eukaryota"/>
</dbReference>
<reference evidence="4 5" key="1">
    <citation type="journal article" date="2007" name="Proc. Natl. Acad. Sci. U.S.A.">
        <title>The tiny eukaryote Ostreococcus provides genomic insights into the paradox of plankton speciation.</title>
        <authorList>
            <person name="Palenik B."/>
            <person name="Grimwood J."/>
            <person name="Aerts A."/>
            <person name="Rouze P."/>
            <person name="Salamov A."/>
            <person name="Putnam N."/>
            <person name="Dupont C."/>
            <person name="Jorgensen R."/>
            <person name="Derelle E."/>
            <person name="Rombauts S."/>
            <person name="Zhou K."/>
            <person name="Otillar R."/>
            <person name="Merchant S.S."/>
            <person name="Podell S."/>
            <person name="Gaasterland T."/>
            <person name="Napoli C."/>
            <person name="Gendler K."/>
            <person name="Manuell A."/>
            <person name="Tai V."/>
            <person name="Vallon O."/>
            <person name="Piganeau G."/>
            <person name="Jancek S."/>
            <person name="Heijde M."/>
            <person name="Jabbari K."/>
            <person name="Bowler C."/>
            <person name="Lohr M."/>
            <person name="Robbens S."/>
            <person name="Werner G."/>
            <person name="Dubchak I."/>
            <person name="Pazour G.J."/>
            <person name="Ren Q."/>
            <person name="Paulsen I."/>
            <person name="Delwiche C."/>
            <person name="Schmutz J."/>
            <person name="Rokhsar D."/>
            <person name="Van de Peer Y."/>
            <person name="Moreau H."/>
            <person name="Grigoriev I.V."/>
        </authorList>
    </citation>
    <scope>NUCLEOTIDE SEQUENCE [LARGE SCALE GENOMIC DNA]</scope>
    <source>
        <strain evidence="4 5">CCE9901</strain>
    </source>
</reference>
<dbReference type="GO" id="GO:0005829">
    <property type="term" value="C:cytosol"/>
    <property type="evidence" value="ECO:0007669"/>
    <property type="project" value="TreeGrafter"/>
</dbReference>
<feature type="region of interest" description="Disordered" evidence="2">
    <location>
        <begin position="1"/>
        <end position="32"/>
    </location>
</feature>
<dbReference type="EMBL" id="CP000590">
    <property type="protein sequence ID" value="ABO98409.1"/>
    <property type="molecule type" value="Genomic_DNA"/>
</dbReference>
<dbReference type="PROSITE" id="PS00973">
    <property type="entry name" value="USP_2"/>
    <property type="match status" value="1"/>
</dbReference>
<dbReference type="GO" id="GO:0016579">
    <property type="term" value="P:protein deubiquitination"/>
    <property type="evidence" value="ECO:0007669"/>
    <property type="project" value="InterPro"/>
</dbReference>
<evidence type="ECO:0000256" key="1">
    <source>
        <dbReference type="ARBA" id="ARBA00009085"/>
    </source>
</evidence>
<feature type="compositionally biased region" description="Basic and acidic residues" evidence="2">
    <location>
        <begin position="8"/>
        <end position="22"/>
    </location>
</feature>
<dbReference type="HOGENOM" id="CLU_687622_0_0_1"/>
<dbReference type="Gramene" id="ABO98409">
    <property type="protein sequence ID" value="ABO98409"/>
    <property type="gene ID" value="OSTLU_17041"/>
</dbReference>
<name>A4S3L8_OSTLU</name>
<evidence type="ECO:0000259" key="3">
    <source>
        <dbReference type="PROSITE" id="PS50235"/>
    </source>
</evidence>
<dbReference type="GeneID" id="5003982"/>
<keyword evidence="5" id="KW-1185">Reference proteome</keyword>
<dbReference type="GO" id="GO:0004843">
    <property type="term" value="F:cysteine-type deubiquitinase activity"/>
    <property type="evidence" value="ECO:0007669"/>
    <property type="project" value="InterPro"/>
</dbReference>
<dbReference type="GO" id="GO:0005634">
    <property type="term" value="C:nucleus"/>
    <property type="evidence" value="ECO:0007669"/>
    <property type="project" value="TreeGrafter"/>
</dbReference>
<organism evidence="4 5">
    <name type="scientific">Ostreococcus lucimarinus (strain CCE9901)</name>
    <dbReference type="NCBI Taxonomy" id="436017"/>
    <lineage>
        <taxon>Eukaryota</taxon>
        <taxon>Viridiplantae</taxon>
        <taxon>Chlorophyta</taxon>
        <taxon>Mamiellophyceae</taxon>
        <taxon>Mamiellales</taxon>
        <taxon>Bathycoccaceae</taxon>
        <taxon>Ostreococcus</taxon>
    </lineage>
</organism>
<dbReference type="RefSeq" id="XP_001420116.1">
    <property type="nucleotide sequence ID" value="XM_001420079.1"/>
</dbReference>
<evidence type="ECO:0000256" key="2">
    <source>
        <dbReference type="SAM" id="MobiDB-lite"/>
    </source>
</evidence>
<dbReference type="OrthoDB" id="289038at2759"/>
<dbReference type="InterPro" id="IPR028889">
    <property type="entry name" value="USP"/>
</dbReference>
<dbReference type="SUPFAM" id="SSF54001">
    <property type="entry name" value="Cysteine proteinases"/>
    <property type="match status" value="1"/>
</dbReference>
<dbReference type="CDD" id="cd02257">
    <property type="entry name" value="Peptidase_C19"/>
    <property type="match status" value="1"/>
</dbReference>
<dbReference type="InterPro" id="IPR050164">
    <property type="entry name" value="Peptidase_C19"/>
</dbReference>
<evidence type="ECO:0000313" key="5">
    <source>
        <dbReference type="Proteomes" id="UP000001568"/>
    </source>
</evidence>
<dbReference type="Gene3D" id="3.90.70.10">
    <property type="entry name" value="Cysteine proteinases"/>
    <property type="match status" value="1"/>
</dbReference>
<dbReference type="STRING" id="436017.A4S3L8"/>
<dbReference type="InterPro" id="IPR038765">
    <property type="entry name" value="Papain-like_cys_pep_sf"/>
</dbReference>
<proteinExistence type="inferred from homology"/>
<dbReference type="Proteomes" id="UP000001568">
    <property type="component" value="Chromosome 10"/>
</dbReference>
<dbReference type="AlphaFoldDB" id="A4S3L8"/>
<comment type="similarity">
    <text evidence="1">Belongs to the peptidase C19 family.</text>
</comment>
<dbReference type="PROSITE" id="PS50235">
    <property type="entry name" value="USP_3"/>
    <property type="match status" value="1"/>
</dbReference>
<evidence type="ECO:0000313" key="4">
    <source>
        <dbReference type="EMBL" id="ABO98409.1"/>
    </source>
</evidence>
<dbReference type="PROSITE" id="PS00972">
    <property type="entry name" value="USP_1"/>
    <property type="match status" value="1"/>
</dbReference>
<sequence>MWRGVASEGKHMSAWERETARSERRRPARETGGIENLGNSCYIAASLQLLRSMRGFVESVHEVSGDEDGKPLLAALGEFFRSDASELSASGVKREMGRVRDEYGEFDQHDAMEFMTQMLDTIEREMGDDAAHCPSRQNFAWRIEHALSCVSCGERSVMDESMYMLTLQLIIDENESVDALLDRYFIPEKLERKCSCGCLFAISTRQIVSEPKFLLLHLKRFNAVIARGVLRLQKLTASIRLPSKMSLMHAGSAAAEIVVPKSSGDDSDLEHANNASKSSPDTPGVKRHNTRSVAATRPFDLLAVISHHGNTVELGHFVAHIRERKSKAWKTYDDERVTSYVARDELIFNSLQEFERECYVVAYERDDNENLRQGNAQIF</sequence>
<accession>A4S3L8</accession>